<feature type="transmembrane region" description="Helical" evidence="1">
    <location>
        <begin position="6"/>
        <end position="24"/>
    </location>
</feature>
<protein>
    <recommendedName>
        <fullName evidence="4">ZIP family zinc transporter</fullName>
    </recommendedName>
</protein>
<dbReference type="AlphaFoldDB" id="A0A5M8QAC1"/>
<evidence type="ECO:0008006" key="4">
    <source>
        <dbReference type="Google" id="ProtNLM"/>
    </source>
</evidence>
<feature type="transmembrane region" description="Helical" evidence="1">
    <location>
        <begin position="187"/>
        <end position="205"/>
    </location>
</feature>
<dbReference type="EMBL" id="VOIR01000014">
    <property type="protein sequence ID" value="KAA6432915.1"/>
    <property type="molecule type" value="Genomic_DNA"/>
</dbReference>
<keyword evidence="1" id="KW-0812">Transmembrane</keyword>
<feature type="transmembrane region" description="Helical" evidence="1">
    <location>
        <begin position="31"/>
        <end position="49"/>
    </location>
</feature>
<sequence>MLDALLWGAVATSSLVVGAALAMLRRWSDAVVGIVLAFGAGALIAAVAFELAEGGLAEGGPLAVGAGLAAGALTFFFADRALEAGSGRRGNRGAGTAGVPLALGALLDGVPEQAVLGIGLAAGDGVSAALLAAVLISNLPESVGSSADMLRAGRSRRFVLLLWLGVAVVCTLAAVGGRAIAEGAPPALTGVVDGFAAGALLVMLVDAMIPEARAKGGTDAGLATVVGFAGAASLSLL</sequence>
<keyword evidence="3" id="KW-1185">Reference proteome</keyword>
<evidence type="ECO:0000313" key="2">
    <source>
        <dbReference type="EMBL" id="KAA6432915.1"/>
    </source>
</evidence>
<gene>
    <name evidence="2" type="ORF">FQ330_08065</name>
</gene>
<feature type="transmembrane region" description="Helical" evidence="1">
    <location>
        <begin position="158"/>
        <end position="181"/>
    </location>
</feature>
<accession>A0A5M8QAC1</accession>
<evidence type="ECO:0000313" key="3">
    <source>
        <dbReference type="Proteomes" id="UP000323221"/>
    </source>
</evidence>
<comment type="caution">
    <text evidence="2">The sequence shown here is derived from an EMBL/GenBank/DDBJ whole genome shotgun (WGS) entry which is preliminary data.</text>
</comment>
<dbReference type="Proteomes" id="UP000323221">
    <property type="component" value="Unassembled WGS sequence"/>
</dbReference>
<reference evidence="2 3" key="1">
    <citation type="submission" date="2019-08" db="EMBL/GenBank/DDBJ databases">
        <title>Agrococcus lahaulensis sp. nov., isolated from a cold desert of the Indian Himalayas.</title>
        <authorList>
            <person name="Qu J.H."/>
        </authorList>
    </citation>
    <scope>NUCLEOTIDE SEQUENCE [LARGE SCALE GENOMIC DNA]</scope>
    <source>
        <strain evidence="2 3">NS18</strain>
    </source>
</reference>
<evidence type="ECO:0000256" key="1">
    <source>
        <dbReference type="SAM" id="Phobius"/>
    </source>
</evidence>
<name>A0A5M8QAC1_9MICO</name>
<proteinExistence type="predicted"/>
<keyword evidence="1" id="KW-1133">Transmembrane helix</keyword>
<feature type="transmembrane region" description="Helical" evidence="1">
    <location>
        <begin position="61"/>
        <end position="78"/>
    </location>
</feature>
<keyword evidence="1" id="KW-0472">Membrane</keyword>
<organism evidence="2 3">
    <name type="scientific">Agrococcus sediminis</name>
    <dbReference type="NCBI Taxonomy" id="2599924"/>
    <lineage>
        <taxon>Bacteria</taxon>
        <taxon>Bacillati</taxon>
        <taxon>Actinomycetota</taxon>
        <taxon>Actinomycetes</taxon>
        <taxon>Micrococcales</taxon>
        <taxon>Microbacteriaceae</taxon>
        <taxon>Agrococcus</taxon>
    </lineage>
</organism>
<dbReference type="OrthoDB" id="1145132at2"/>
<dbReference type="RefSeq" id="WP_146356620.1">
    <property type="nucleotide sequence ID" value="NZ_VOIR01000014.1"/>
</dbReference>